<accession>A0A0H2RSQ0</accession>
<gene>
    <name evidence="3" type="ORF">SCHPADRAFT_810619</name>
</gene>
<name>A0A0H2RSQ0_9AGAM</name>
<proteinExistence type="predicted"/>
<sequence length="97" mass="10953">SSSLPYIQSAPSSNAHYMLAPHPQHNHLPGHVHLVSAQQTRNDIVQRKRPKYTRSKTGCLTCRLKKIKCDETKPTCQRCSHGARDCTWPDPAPPKKK</sequence>
<keyword evidence="4" id="KW-1185">Reference proteome</keyword>
<dbReference type="InterPro" id="IPR001138">
    <property type="entry name" value="Zn2Cys6_DnaBD"/>
</dbReference>
<dbReference type="Pfam" id="PF00172">
    <property type="entry name" value="Zn_clus"/>
    <property type="match status" value="1"/>
</dbReference>
<keyword evidence="1" id="KW-0539">Nucleus</keyword>
<dbReference type="AlphaFoldDB" id="A0A0H2RSQ0"/>
<evidence type="ECO:0000256" key="1">
    <source>
        <dbReference type="ARBA" id="ARBA00023242"/>
    </source>
</evidence>
<dbReference type="EMBL" id="KQ085941">
    <property type="protein sequence ID" value="KLO14632.1"/>
    <property type="molecule type" value="Genomic_DNA"/>
</dbReference>
<dbReference type="OrthoDB" id="5419315at2759"/>
<dbReference type="PROSITE" id="PS00463">
    <property type="entry name" value="ZN2_CY6_FUNGAL_1"/>
    <property type="match status" value="1"/>
</dbReference>
<dbReference type="InParanoid" id="A0A0H2RSQ0"/>
<dbReference type="CDD" id="cd00067">
    <property type="entry name" value="GAL4"/>
    <property type="match status" value="1"/>
</dbReference>
<reference evidence="3 4" key="1">
    <citation type="submission" date="2015-04" db="EMBL/GenBank/DDBJ databases">
        <title>Complete genome sequence of Schizopora paradoxa KUC8140, a cosmopolitan wood degrader in East Asia.</title>
        <authorList>
            <consortium name="DOE Joint Genome Institute"/>
            <person name="Min B."/>
            <person name="Park H."/>
            <person name="Jang Y."/>
            <person name="Kim J.-J."/>
            <person name="Kim K.H."/>
            <person name="Pangilinan J."/>
            <person name="Lipzen A."/>
            <person name="Riley R."/>
            <person name="Grigoriev I.V."/>
            <person name="Spatafora J.W."/>
            <person name="Choi I.-G."/>
        </authorList>
    </citation>
    <scope>NUCLEOTIDE SEQUENCE [LARGE SCALE GENOMIC DNA]</scope>
    <source>
        <strain evidence="3 4">KUC8140</strain>
    </source>
</reference>
<dbReference type="SMART" id="SM00066">
    <property type="entry name" value="GAL4"/>
    <property type="match status" value="1"/>
</dbReference>
<evidence type="ECO:0000313" key="3">
    <source>
        <dbReference type="EMBL" id="KLO14632.1"/>
    </source>
</evidence>
<dbReference type="SUPFAM" id="SSF57701">
    <property type="entry name" value="Zn2/Cys6 DNA-binding domain"/>
    <property type="match status" value="1"/>
</dbReference>
<protein>
    <recommendedName>
        <fullName evidence="2">Zn(2)-C6 fungal-type domain-containing protein</fullName>
    </recommendedName>
</protein>
<feature type="non-terminal residue" evidence="3">
    <location>
        <position position="1"/>
    </location>
</feature>
<dbReference type="PROSITE" id="PS50048">
    <property type="entry name" value="ZN2_CY6_FUNGAL_2"/>
    <property type="match status" value="1"/>
</dbReference>
<dbReference type="GO" id="GO:0008270">
    <property type="term" value="F:zinc ion binding"/>
    <property type="evidence" value="ECO:0007669"/>
    <property type="project" value="InterPro"/>
</dbReference>
<dbReference type="STRING" id="27342.A0A0H2RSQ0"/>
<dbReference type="InterPro" id="IPR036864">
    <property type="entry name" value="Zn2-C6_fun-type_DNA-bd_sf"/>
</dbReference>
<dbReference type="Gene3D" id="4.10.240.10">
    <property type="entry name" value="Zn(2)-C6 fungal-type DNA-binding domain"/>
    <property type="match status" value="1"/>
</dbReference>
<organism evidence="3 4">
    <name type="scientific">Schizopora paradoxa</name>
    <dbReference type="NCBI Taxonomy" id="27342"/>
    <lineage>
        <taxon>Eukaryota</taxon>
        <taxon>Fungi</taxon>
        <taxon>Dikarya</taxon>
        <taxon>Basidiomycota</taxon>
        <taxon>Agaricomycotina</taxon>
        <taxon>Agaricomycetes</taxon>
        <taxon>Hymenochaetales</taxon>
        <taxon>Schizoporaceae</taxon>
        <taxon>Schizopora</taxon>
    </lineage>
</organism>
<dbReference type="GO" id="GO:0000981">
    <property type="term" value="F:DNA-binding transcription factor activity, RNA polymerase II-specific"/>
    <property type="evidence" value="ECO:0007669"/>
    <property type="project" value="InterPro"/>
</dbReference>
<feature type="domain" description="Zn(2)-C6 fungal-type" evidence="2">
    <location>
        <begin position="58"/>
        <end position="88"/>
    </location>
</feature>
<evidence type="ECO:0000259" key="2">
    <source>
        <dbReference type="PROSITE" id="PS50048"/>
    </source>
</evidence>
<dbReference type="PANTHER" id="PTHR37534:SF46">
    <property type="entry name" value="ZN(II)2CYS6 TRANSCRIPTION FACTOR (EUROFUNG)"/>
    <property type="match status" value="1"/>
</dbReference>
<feature type="non-terminal residue" evidence="3">
    <location>
        <position position="97"/>
    </location>
</feature>
<dbReference type="PANTHER" id="PTHR37534">
    <property type="entry name" value="TRANSCRIPTIONAL ACTIVATOR PROTEIN UGA3"/>
    <property type="match status" value="1"/>
</dbReference>
<evidence type="ECO:0000313" key="4">
    <source>
        <dbReference type="Proteomes" id="UP000053477"/>
    </source>
</evidence>
<dbReference type="Proteomes" id="UP000053477">
    <property type="component" value="Unassembled WGS sequence"/>
</dbReference>